<feature type="compositionally biased region" description="Basic and acidic residues" evidence="1">
    <location>
        <begin position="627"/>
        <end position="638"/>
    </location>
</feature>
<dbReference type="AlphaFoldDB" id="A0A9W8B5Y8"/>
<feature type="compositionally biased region" description="Acidic residues" evidence="1">
    <location>
        <begin position="379"/>
        <end position="407"/>
    </location>
</feature>
<sequence>MDKTRLPSKGKKNSNVWSAFSKVRHNLGTKDGGPLPSGTTRTAIGPISLPSDPIHVMSYSRSATGASFEPTPPPNSAPPSRNHTSSPASTYATSAHPPPRPPYGRDPPNSNPAAPPPHTNPSTYSPSLETHFQHYAPYPGSSEVPQGSHPGPTSTRQRTYSTPTTQPSNGTSAHHATMARLTSSGPDRSPPPPDSGAETASQNSGSSGNSSYANSGQGLIRKGTSAIGLRSPARKHQELPPNASSDRINQAHSPNGSPVTLPKRTSSAQNYAAQVAHFSVANTDYRTESPQPGANGKALQQQDTPHNGGWSDRPAGSQPKSTYANYMTNYQPQHSKGGQQPPPPNNTNDPPKTAANREEARRFIYAEIHGRPITADAEQSYDDDDEEYDEGDYYDSDNFTETDEEDLDDDALQLKRLTEKNTDFNGDSANFKVERGIMSKLRKKTAKNVNRLRGGSDASNHSTGPKFRVTFNEHDRVIGEGAGWWSSEDEADHEEDLHNEEAPPSTTGPTAPPTSTASDPSRSGPNQREIPGFIPPHDRHRYLRGQEAPRGVQPTPGSESAATPSPHSQPQSQQQPCATTASLSQADQDKEDVHQQFTAMLDNLEQLNQSQAPKALSATPPSPQQPKFDKPRSVDKRLGTPHPRPNSPSRNLDSTFKETPARQSSPPQAFHENPRVHPATEANVGAGLRLSQLMPIDNHDDANNGWDDTDSNALLAKLQGNPSPLNEDESFLSYLNDLDPSDPDKIVNLNVSTEDRLNLAAEKFTRQPPATATAATVNHASQKNKDHHQAKPPLNQPPFQTPRSAPAAVVSTAPTVTETKPARATKYDIATLLMSPLPGTLEEAHEYIRQLRRAHDTVQQEFNETSTQLSQQTRRMSDMRKELDSAQAQLASTQSHSKHRSNEAMDQEIHRLQREVDKLKKERSSQVASLNLLQERRQQRSRDNSLDQNGYSSSRSSSDLPPQSHPSQRVAATKPPEPLRPSSRSHRDQQRPSYPPQQQQQSSVSSTFSSSIGRPSPLTSHIKAASAHRQQQLMSPQQSSANSANSYHSARFFSDSTSSLTSPPVAVDSYSPYPAFRGGPAGLASGPRANTNSSDGGGGNNHNHMYHHPSSGRPGSNDPRLPPATASLRAKQPLSSTTQI</sequence>
<evidence type="ECO:0000256" key="1">
    <source>
        <dbReference type="SAM" id="MobiDB-lite"/>
    </source>
</evidence>
<feature type="compositionally biased region" description="Polar residues" evidence="1">
    <location>
        <begin position="886"/>
        <end position="895"/>
    </location>
</feature>
<feature type="region of interest" description="Disordered" evidence="1">
    <location>
        <begin position="917"/>
        <end position="1046"/>
    </location>
</feature>
<keyword evidence="3" id="KW-1185">Reference proteome</keyword>
<gene>
    <name evidence="2" type="ORF">H4R34_000612</name>
</gene>
<feature type="compositionally biased region" description="Low complexity" evidence="1">
    <location>
        <begin position="996"/>
        <end position="1011"/>
    </location>
</feature>
<comment type="caution">
    <text evidence="2">The sequence shown here is derived from an EMBL/GenBank/DDBJ whole genome shotgun (WGS) entry which is preliminary data.</text>
</comment>
<feature type="region of interest" description="Disordered" evidence="1">
    <location>
        <begin position="859"/>
        <end position="905"/>
    </location>
</feature>
<feature type="compositionally biased region" description="Basic and acidic residues" evidence="1">
    <location>
        <begin position="875"/>
        <end position="884"/>
    </location>
</feature>
<feature type="compositionally biased region" description="Basic residues" evidence="1">
    <location>
        <begin position="1"/>
        <end position="12"/>
    </location>
</feature>
<accession>A0A9W8B5Y8</accession>
<feature type="region of interest" description="Disordered" evidence="1">
    <location>
        <begin position="777"/>
        <end position="805"/>
    </location>
</feature>
<dbReference type="EMBL" id="JANBQB010000017">
    <property type="protein sequence ID" value="KAJ1984526.1"/>
    <property type="molecule type" value="Genomic_DNA"/>
</dbReference>
<dbReference type="Proteomes" id="UP001151582">
    <property type="component" value="Unassembled WGS sequence"/>
</dbReference>
<name>A0A9W8B5Y8_9FUNG</name>
<feature type="compositionally biased region" description="Polar residues" evidence="1">
    <location>
        <begin position="859"/>
        <end position="874"/>
    </location>
</feature>
<feature type="region of interest" description="Disordered" evidence="1">
    <location>
        <begin position="1074"/>
        <end position="1140"/>
    </location>
</feature>
<feature type="compositionally biased region" description="Basic and acidic residues" evidence="1">
    <location>
        <begin position="355"/>
        <end position="370"/>
    </location>
</feature>
<feature type="compositionally biased region" description="Low complexity" evidence="1">
    <location>
        <begin position="83"/>
        <end position="95"/>
    </location>
</feature>
<feature type="compositionally biased region" description="Polar residues" evidence="1">
    <location>
        <begin position="242"/>
        <end position="272"/>
    </location>
</feature>
<organism evidence="2 3">
    <name type="scientific">Dimargaris verticillata</name>
    <dbReference type="NCBI Taxonomy" id="2761393"/>
    <lineage>
        <taxon>Eukaryota</taxon>
        <taxon>Fungi</taxon>
        <taxon>Fungi incertae sedis</taxon>
        <taxon>Zoopagomycota</taxon>
        <taxon>Kickxellomycotina</taxon>
        <taxon>Dimargaritomycetes</taxon>
        <taxon>Dimargaritales</taxon>
        <taxon>Dimargaritaceae</taxon>
        <taxon>Dimargaris</taxon>
    </lineage>
</organism>
<feature type="compositionally biased region" description="Polar residues" evidence="1">
    <location>
        <begin position="318"/>
        <end position="334"/>
    </location>
</feature>
<feature type="compositionally biased region" description="Basic and acidic residues" evidence="1">
    <location>
        <begin position="934"/>
        <end position="945"/>
    </location>
</feature>
<feature type="compositionally biased region" description="Polar residues" evidence="1">
    <location>
        <begin position="280"/>
        <end position="305"/>
    </location>
</feature>
<feature type="compositionally biased region" description="Polar residues" evidence="1">
    <location>
        <begin position="151"/>
        <end position="174"/>
    </location>
</feature>
<reference evidence="2" key="1">
    <citation type="submission" date="2022-07" db="EMBL/GenBank/DDBJ databases">
        <title>Phylogenomic reconstructions and comparative analyses of Kickxellomycotina fungi.</title>
        <authorList>
            <person name="Reynolds N.K."/>
            <person name="Stajich J.E."/>
            <person name="Barry K."/>
            <person name="Grigoriev I.V."/>
            <person name="Crous P."/>
            <person name="Smith M.E."/>
        </authorList>
    </citation>
    <scope>NUCLEOTIDE SEQUENCE</scope>
    <source>
        <strain evidence="2">RSA 567</strain>
    </source>
</reference>
<protein>
    <submittedName>
        <fullName evidence="2">Uncharacterized protein</fullName>
    </submittedName>
</protein>
<feature type="region of interest" description="Disordered" evidence="1">
    <location>
        <begin position="1"/>
        <end position="407"/>
    </location>
</feature>
<feature type="compositionally biased region" description="Low complexity" evidence="1">
    <location>
        <begin position="200"/>
        <end position="218"/>
    </location>
</feature>
<proteinExistence type="predicted"/>
<evidence type="ECO:0000313" key="2">
    <source>
        <dbReference type="EMBL" id="KAJ1984526.1"/>
    </source>
</evidence>
<evidence type="ECO:0000313" key="3">
    <source>
        <dbReference type="Proteomes" id="UP001151582"/>
    </source>
</evidence>
<feature type="compositionally biased region" description="Pro residues" evidence="1">
    <location>
        <begin position="96"/>
        <end position="119"/>
    </location>
</feature>
<feature type="region of interest" description="Disordered" evidence="1">
    <location>
        <begin position="442"/>
        <end position="684"/>
    </location>
</feature>
<feature type="compositionally biased region" description="Low complexity" evidence="1">
    <location>
        <begin position="560"/>
        <end position="582"/>
    </location>
</feature>
<feature type="compositionally biased region" description="Low complexity" evidence="1">
    <location>
        <begin position="502"/>
        <end position="523"/>
    </location>
</feature>
<feature type="compositionally biased region" description="Low complexity" evidence="1">
    <location>
        <begin position="1037"/>
        <end position="1046"/>
    </location>
</feature>
<dbReference type="OrthoDB" id="5600578at2759"/>